<organism evidence="1 2">
    <name type="scientific">Fusarium oxysporum f. sp. cepae</name>
    <dbReference type="NCBI Taxonomy" id="396571"/>
    <lineage>
        <taxon>Eukaryota</taxon>
        <taxon>Fungi</taxon>
        <taxon>Dikarya</taxon>
        <taxon>Ascomycota</taxon>
        <taxon>Pezizomycotina</taxon>
        <taxon>Sordariomycetes</taxon>
        <taxon>Hypocreomycetidae</taxon>
        <taxon>Hypocreales</taxon>
        <taxon>Nectriaceae</taxon>
        <taxon>Fusarium</taxon>
        <taxon>Fusarium oxysporum species complex</taxon>
    </lineage>
</organism>
<accession>A0A3L6MUC8</accession>
<comment type="caution">
    <text evidence="1">The sequence shown here is derived from an EMBL/GenBank/DDBJ whole genome shotgun (WGS) entry which is preliminary data.</text>
</comment>
<dbReference type="AlphaFoldDB" id="A0A3L6MUC8"/>
<evidence type="ECO:0000313" key="1">
    <source>
        <dbReference type="EMBL" id="RKK08498.1"/>
    </source>
</evidence>
<dbReference type="Proteomes" id="UP000270866">
    <property type="component" value="Unassembled WGS sequence"/>
</dbReference>
<evidence type="ECO:0000313" key="2">
    <source>
        <dbReference type="Proteomes" id="UP000270866"/>
    </source>
</evidence>
<protein>
    <submittedName>
        <fullName evidence="1">Uncharacterized protein</fullName>
    </submittedName>
</protein>
<dbReference type="EMBL" id="MRCU01000014">
    <property type="protein sequence ID" value="RKK08498.1"/>
    <property type="molecule type" value="Genomic_DNA"/>
</dbReference>
<proteinExistence type="predicted"/>
<name>A0A3L6MUC8_FUSOX</name>
<sequence length="87" mass="9435">MGRRIKGLIIRQMELDAAVADSDDEVADPLTASYVGSRGSSTCGTVKRRMAAALHRVTTPSTCSSRTNYSPKCYRTIMRSVVCGTTF</sequence>
<gene>
    <name evidence="1" type="ORF">BFJ65_g17160</name>
</gene>
<reference evidence="1 2" key="1">
    <citation type="journal article" date="2018" name="Sci. Rep.">
        <title>Characterisation of pathogen-specific regions and novel effector candidates in Fusarium oxysporum f. sp. cepae.</title>
        <authorList>
            <person name="Armitage A.D."/>
            <person name="Taylor A."/>
            <person name="Sobczyk M.K."/>
            <person name="Baxter L."/>
            <person name="Greenfield B.P."/>
            <person name="Bates H.J."/>
            <person name="Wilson F."/>
            <person name="Jackson A.C."/>
            <person name="Ott S."/>
            <person name="Harrison R.J."/>
            <person name="Clarkson J.P."/>
        </authorList>
    </citation>
    <scope>NUCLEOTIDE SEQUENCE [LARGE SCALE GENOMIC DNA]</scope>
    <source>
        <strain evidence="1 2">FoC_Fus2</strain>
    </source>
</reference>